<protein>
    <submittedName>
        <fullName evidence="3">Uncharacterized protein</fullName>
    </submittedName>
</protein>
<keyword evidence="4" id="KW-1185">Reference proteome</keyword>
<feature type="transmembrane region" description="Helical" evidence="2">
    <location>
        <begin position="129"/>
        <end position="148"/>
    </location>
</feature>
<proteinExistence type="predicted"/>
<evidence type="ECO:0000256" key="2">
    <source>
        <dbReference type="SAM" id="Phobius"/>
    </source>
</evidence>
<dbReference type="Proteomes" id="UP000005408">
    <property type="component" value="Unassembled WGS sequence"/>
</dbReference>
<dbReference type="AlphaFoldDB" id="A0A8W8ICV2"/>
<dbReference type="InterPro" id="IPR029201">
    <property type="entry name" value="Jiraiya"/>
</dbReference>
<organism evidence="3 4">
    <name type="scientific">Magallana gigas</name>
    <name type="common">Pacific oyster</name>
    <name type="synonym">Crassostrea gigas</name>
    <dbReference type="NCBI Taxonomy" id="29159"/>
    <lineage>
        <taxon>Eukaryota</taxon>
        <taxon>Metazoa</taxon>
        <taxon>Spiralia</taxon>
        <taxon>Lophotrochozoa</taxon>
        <taxon>Mollusca</taxon>
        <taxon>Bivalvia</taxon>
        <taxon>Autobranchia</taxon>
        <taxon>Pteriomorphia</taxon>
        <taxon>Ostreida</taxon>
        <taxon>Ostreoidea</taxon>
        <taxon>Ostreidae</taxon>
        <taxon>Magallana</taxon>
    </lineage>
</organism>
<dbReference type="Pfam" id="PF15038">
    <property type="entry name" value="Jiraiya"/>
    <property type="match status" value="1"/>
</dbReference>
<evidence type="ECO:0000313" key="3">
    <source>
        <dbReference type="EnsemblMetazoa" id="G13411.10:cds"/>
    </source>
</evidence>
<keyword evidence="2" id="KW-0472">Membrane</keyword>
<keyword evidence="2" id="KW-0812">Transmembrane</keyword>
<evidence type="ECO:0000313" key="4">
    <source>
        <dbReference type="Proteomes" id="UP000005408"/>
    </source>
</evidence>
<keyword evidence="2" id="KW-1133">Transmembrane helix</keyword>
<dbReference type="PANTHER" id="PTHR39947:SF1">
    <property type="entry name" value="IP19862P"/>
    <property type="match status" value="1"/>
</dbReference>
<sequence>MFYYTSVFCFERKNGRFLSTQKLKISTGACSVMELYNSDSFRNRDLLEVVIQKKEDSKTIKTNDHDEKQKEQIVHMRRTPEMVSRPSSRMSSKQTSIQTEQTPKENPAIAKLSKEAIARNNVTQTIHSLAILCLAASVILVLDIYVFLMGTGDVPEGGFRNGSLLSSVKQYEDVTEVFTAFSTLVMILSSNCVLVCSMQCFIASKVSKTIDGPERAMKYFRECSSSRLIAVVGFFISFPVFLITLMLCVVLRLKRTPALTAVVVLIIGTVLGLLCMVQNIYHWYDEMSSASRGLPAYKDSNKDDDVSRDLNTLV</sequence>
<dbReference type="EnsemblMetazoa" id="G13411.10">
    <property type="protein sequence ID" value="G13411.10:cds"/>
    <property type="gene ID" value="G13411"/>
</dbReference>
<feature type="transmembrane region" description="Helical" evidence="2">
    <location>
        <begin position="228"/>
        <end position="252"/>
    </location>
</feature>
<reference evidence="3" key="1">
    <citation type="submission" date="2022-08" db="UniProtKB">
        <authorList>
            <consortium name="EnsemblMetazoa"/>
        </authorList>
    </citation>
    <scope>IDENTIFICATION</scope>
    <source>
        <strain evidence="3">05x7-T-G4-1.051#20</strain>
    </source>
</reference>
<dbReference type="PANTHER" id="PTHR39947">
    <property type="entry name" value="IP19862P"/>
    <property type="match status" value="1"/>
</dbReference>
<feature type="transmembrane region" description="Helical" evidence="2">
    <location>
        <begin position="258"/>
        <end position="277"/>
    </location>
</feature>
<evidence type="ECO:0000256" key="1">
    <source>
        <dbReference type="SAM" id="MobiDB-lite"/>
    </source>
</evidence>
<feature type="compositionally biased region" description="Polar residues" evidence="1">
    <location>
        <begin position="85"/>
        <end position="101"/>
    </location>
</feature>
<feature type="region of interest" description="Disordered" evidence="1">
    <location>
        <begin position="79"/>
        <end position="106"/>
    </location>
</feature>
<accession>A0A8W8ICV2</accession>
<name>A0A8W8ICV2_MAGGI</name>